<evidence type="ECO:0000256" key="1">
    <source>
        <dbReference type="SAM" id="Phobius"/>
    </source>
</evidence>
<evidence type="ECO:0000313" key="3">
    <source>
        <dbReference type="Proteomes" id="UP000424468"/>
    </source>
</evidence>
<keyword evidence="1" id="KW-0472">Membrane</keyword>
<gene>
    <name evidence="2" type="ORF">STABA_v1c05910</name>
</gene>
<reference evidence="2 3" key="1">
    <citation type="submission" date="2019-11" db="EMBL/GenBank/DDBJ databases">
        <title>Complete genome sequence of Spiroplasma tabanidicola TAUS-1 (DSM 22603).</title>
        <authorList>
            <person name="Huang C.-T."/>
            <person name="Lin Y.-C."/>
            <person name="Kuo C.-H."/>
        </authorList>
    </citation>
    <scope>NUCLEOTIDE SEQUENCE [LARGE SCALE GENOMIC DNA]</scope>
    <source>
        <strain evidence="2 3">TAUS-1</strain>
    </source>
</reference>
<dbReference type="Proteomes" id="UP000424468">
    <property type="component" value="Chromosome"/>
</dbReference>
<organism evidence="2 3">
    <name type="scientific">Spiroplasma tabanidicola</name>
    <dbReference type="NCBI Taxonomy" id="324079"/>
    <lineage>
        <taxon>Bacteria</taxon>
        <taxon>Bacillati</taxon>
        <taxon>Mycoplasmatota</taxon>
        <taxon>Mollicutes</taxon>
        <taxon>Entomoplasmatales</taxon>
        <taxon>Spiroplasmataceae</taxon>
        <taxon>Spiroplasma</taxon>
    </lineage>
</organism>
<feature type="transmembrane region" description="Helical" evidence="1">
    <location>
        <begin position="101"/>
        <end position="126"/>
    </location>
</feature>
<keyword evidence="1" id="KW-0812">Transmembrane</keyword>
<dbReference type="KEGG" id="stab:STABA_v1c05910"/>
<feature type="transmembrane region" description="Helical" evidence="1">
    <location>
        <begin position="236"/>
        <end position="262"/>
    </location>
</feature>
<keyword evidence="1" id="KW-1133">Transmembrane helix</keyword>
<evidence type="ECO:0000313" key="2">
    <source>
        <dbReference type="EMBL" id="QGS51954.1"/>
    </source>
</evidence>
<dbReference type="RefSeq" id="WP_156006431.1">
    <property type="nucleotide sequence ID" value="NZ_CP046276.1"/>
</dbReference>
<keyword evidence="3" id="KW-1185">Reference proteome</keyword>
<feature type="transmembrane region" description="Helical" evidence="1">
    <location>
        <begin position="147"/>
        <end position="170"/>
    </location>
</feature>
<protein>
    <submittedName>
        <fullName evidence="2">Uncharacterized protein</fullName>
    </submittedName>
</protein>
<dbReference type="OrthoDB" id="388202at2"/>
<proteinExistence type="predicted"/>
<feature type="transmembrane region" description="Helical" evidence="1">
    <location>
        <begin position="12"/>
        <end position="36"/>
    </location>
</feature>
<sequence>MKKIKILKKNSKIKFMIAAVIIFSITYLLFGLLIYFSPMVNWKEGGQKASFNAIYDAYNKERYSNGGFDIGIYEYFNDALKFMLFNFETKNFAIVPDQFTIFYLPIFIGGSSLVLIFFRMIIHTVGYNNQTKKGVARIVKPIRSFQITMIISWICIALLLLSSLLSFLAASPYLMGFCWEFGASGIVSITSNVQIADDIQNILLGANGEGFQPVYWLSLAIFFNNFSQGYNSNEALYIWIWIMTPTLPLILFGLFGFLGVILGEASWWNINLVVLRDIDASTGMNIAKEYDYVKPVKIKANVKKQKPDKGNGSIVDIGGVKYDTKVFVNFYTSLAKMLDKSKNSGLDLYQEAKMKISRLTGSPSEVDWQDELNQIENKMDILTGIEQKFIDLLVNIIEKSKFNVFGRYRDDLIELIDEYRYNVKEWNVYECEAIIEQIFAIALKREELLAKVGLCVRKRLSNSFKHIDDKLDIVNKLEYAKNGEDYDEYRNVCLEVIEKMSPIKSKFNSYAKKIIYN</sequence>
<dbReference type="EMBL" id="CP046276">
    <property type="protein sequence ID" value="QGS51954.1"/>
    <property type="molecule type" value="Genomic_DNA"/>
</dbReference>
<accession>A0A6I6CDA1</accession>
<name>A0A6I6CDA1_9MOLU</name>
<dbReference type="AlphaFoldDB" id="A0A6I6CDA1"/>